<dbReference type="InterPro" id="IPR000210">
    <property type="entry name" value="BTB/POZ_dom"/>
</dbReference>
<dbReference type="SUPFAM" id="SSF54695">
    <property type="entry name" value="POZ domain"/>
    <property type="match status" value="1"/>
</dbReference>
<evidence type="ECO:0000256" key="2">
    <source>
        <dbReference type="ARBA" id="ARBA00023242"/>
    </source>
</evidence>
<gene>
    <name evidence="4" type="ORF">g.2844</name>
</gene>
<dbReference type="SMART" id="SM00225">
    <property type="entry name" value="BTB"/>
    <property type="match status" value="1"/>
</dbReference>
<organism evidence="4">
    <name type="scientific">Graphocephala atropunctata</name>
    <dbReference type="NCBI Taxonomy" id="36148"/>
    <lineage>
        <taxon>Eukaryota</taxon>
        <taxon>Metazoa</taxon>
        <taxon>Ecdysozoa</taxon>
        <taxon>Arthropoda</taxon>
        <taxon>Hexapoda</taxon>
        <taxon>Insecta</taxon>
        <taxon>Pterygota</taxon>
        <taxon>Neoptera</taxon>
        <taxon>Paraneoptera</taxon>
        <taxon>Hemiptera</taxon>
        <taxon>Auchenorrhyncha</taxon>
        <taxon>Membracoidea</taxon>
        <taxon>Cicadellidae</taxon>
        <taxon>Cicadellinae</taxon>
        <taxon>Cicadellini</taxon>
        <taxon>Graphocephala</taxon>
    </lineage>
</organism>
<dbReference type="Pfam" id="PF00651">
    <property type="entry name" value="BTB"/>
    <property type="match status" value="1"/>
</dbReference>
<dbReference type="PROSITE" id="PS50097">
    <property type="entry name" value="BTB"/>
    <property type="match status" value="1"/>
</dbReference>
<keyword evidence="2" id="KW-0539">Nucleus</keyword>
<dbReference type="InterPro" id="IPR051095">
    <property type="entry name" value="Dros_DevTransReg"/>
</dbReference>
<feature type="domain" description="BTB" evidence="3">
    <location>
        <begin position="30"/>
        <end position="95"/>
    </location>
</feature>
<dbReference type="GO" id="GO:0005634">
    <property type="term" value="C:nucleus"/>
    <property type="evidence" value="ECO:0007669"/>
    <property type="project" value="UniProtKB-SubCell"/>
</dbReference>
<dbReference type="PANTHER" id="PTHR23110:SF109">
    <property type="entry name" value="FI07618P-RELATED"/>
    <property type="match status" value="1"/>
</dbReference>
<evidence type="ECO:0000259" key="3">
    <source>
        <dbReference type="PROSITE" id="PS50097"/>
    </source>
</evidence>
<name>A0A1B6L8F7_9HEMI</name>
<proteinExistence type="predicted"/>
<evidence type="ECO:0000313" key="4">
    <source>
        <dbReference type="EMBL" id="JAT19814.1"/>
    </source>
</evidence>
<dbReference type="PANTHER" id="PTHR23110">
    <property type="entry name" value="BTB DOMAIN TRANSCRIPTION FACTOR"/>
    <property type="match status" value="1"/>
</dbReference>
<evidence type="ECO:0000256" key="1">
    <source>
        <dbReference type="ARBA" id="ARBA00004123"/>
    </source>
</evidence>
<comment type="subcellular location">
    <subcellularLocation>
        <location evidence="1">Nucleus</location>
    </subcellularLocation>
</comment>
<dbReference type="EMBL" id="GEBQ01020163">
    <property type="protein sequence ID" value="JAT19814.1"/>
    <property type="molecule type" value="Transcribed_RNA"/>
</dbReference>
<sequence>MLAQYLVHWDGYQANLQTSFEKQFLSESFVDVTLAVESGLIKCHKVILCAASGYFQQLLSQHNCPHPIIYMRDMHYWEVIALVDFMYRGEVSVEEDMHYWEV</sequence>
<dbReference type="InterPro" id="IPR011333">
    <property type="entry name" value="SKP1/BTB/POZ_sf"/>
</dbReference>
<dbReference type="AlphaFoldDB" id="A0A1B6L8F7"/>
<accession>A0A1B6L8F7</accession>
<protein>
    <recommendedName>
        <fullName evidence="3">BTB domain-containing protein</fullName>
    </recommendedName>
</protein>
<dbReference type="GO" id="GO:0006357">
    <property type="term" value="P:regulation of transcription by RNA polymerase II"/>
    <property type="evidence" value="ECO:0007669"/>
    <property type="project" value="TreeGrafter"/>
</dbReference>
<feature type="non-terminal residue" evidence="4">
    <location>
        <position position="102"/>
    </location>
</feature>
<dbReference type="Gene3D" id="3.30.710.10">
    <property type="entry name" value="Potassium Channel Kv1.1, Chain A"/>
    <property type="match status" value="1"/>
</dbReference>
<reference evidence="4" key="1">
    <citation type="submission" date="2015-11" db="EMBL/GenBank/DDBJ databases">
        <title>De novo transcriptome assembly of four potential Pierce s Disease insect vectors from Arizona vineyards.</title>
        <authorList>
            <person name="Tassone E.E."/>
        </authorList>
    </citation>
    <scope>NUCLEOTIDE SEQUENCE</scope>
</reference>